<dbReference type="Proteomes" id="UP000738879">
    <property type="component" value="Unassembled WGS sequence"/>
</dbReference>
<dbReference type="AlphaFoldDB" id="A0A943BQ97"/>
<gene>
    <name evidence="1" type="ORF">KHY67_04635</name>
</gene>
<sequence length="307" mass="33562">MFEFLTRRHAAPAETPLSEVRFTREDLFVLLGGCDTGMFANGEYTIDFDQIERHGTDPWRRDMAARLSPTGLVDAEGIPSDELAEALYPLNKPGVVVDDGATPQSARERDERTVSAVLFEGSASAIRRLPGRRAGFSVASLGPEAYWDVAFRGLVGCPPLASPWEGQVVVTPPEPEVGSALRRGDELYLRGLCAKCGGDAEALSSFAGKLSSNSSVARGERAFVIADYRDCRFEESLGFIIPQTNSSSYWAKNTSAFFAEGVVLSEMRVLRDPESDEIVEYGAIYFNGGDTLLDALTRFHEVPSFIR</sequence>
<name>A0A943BQ97_9ACTN</name>
<evidence type="ECO:0000313" key="2">
    <source>
        <dbReference type="Proteomes" id="UP000738879"/>
    </source>
</evidence>
<dbReference type="EMBL" id="JAGZJA010000005">
    <property type="protein sequence ID" value="MBS5146970.1"/>
    <property type="molecule type" value="Genomic_DNA"/>
</dbReference>
<proteinExistence type="predicted"/>
<comment type="caution">
    <text evidence="1">The sequence shown here is derived from an EMBL/GenBank/DDBJ whole genome shotgun (WGS) entry which is preliminary data.</text>
</comment>
<organism evidence="1 2">
    <name type="scientific">Collinsella intestinalis</name>
    <dbReference type="NCBI Taxonomy" id="147207"/>
    <lineage>
        <taxon>Bacteria</taxon>
        <taxon>Bacillati</taxon>
        <taxon>Actinomycetota</taxon>
        <taxon>Coriobacteriia</taxon>
        <taxon>Coriobacteriales</taxon>
        <taxon>Coriobacteriaceae</taxon>
        <taxon>Collinsella</taxon>
    </lineage>
</organism>
<evidence type="ECO:0000313" key="1">
    <source>
        <dbReference type="EMBL" id="MBS5146970.1"/>
    </source>
</evidence>
<accession>A0A943BQ97</accession>
<protein>
    <submittedName>
        <fullName evidence="1">Uncharacterized protein</fullName>
    </submittedName>
</protein>
<reference evidence="1" key="1">
    <citation type="submission" date="2021-02" db="EMBL/GenBank/DDBJ databases">
        <title>Infant gut strain persistence is associated with maternal origin, phylogeny, and functional potential including surface adhesion and iron acquisition.</title>
        <authorList>
            <person name="Lou Y.C."/>
        </authorList>
    </citation>
    <scope>NUCLEOTIDE SEQUENCE</scope>
    <source>
        <strain evidence="1">L3_128_245G1_dasL3_128_245G1_concoct_49</strain>
    </source>
</reference>